<dbReference type="Pfam" id="PF01258">
    <property type="entry name" value="zf-dskA_traR"/>
    <property type="match status" value="1"/>
</dbReference>
<dbReference type="EMBL" id="VENJ01000006">
    <property type="protein sequence ID" value="MTJ04183.1"/>
    <property type="molecule type" value="Genomic_DNA"/>
</dbReference>
<dbReference type="GO" id="GO:0008270">
    <property type="term" value="F:zinc ion binding"/>
    <property type="evidence" value="ECO:0007669"/>
    <property type="project" value="UniProtKB-KW"/>
</dbReference>
<keyword evidence="3" id="KW-0862">Zinc</keyword>
<dbReference type="SUPFAM" id="SSF109635">
    <property type="entry name" value="DnaK suppressor protein DksA, alpha-hairpin domain"/>
    <property type="match status" value="1"/>
</dbReference>
<evidence type="ECO:0000256" key="2">
    <source>
        <dbReference type="ARBA" id="ARBA00022771"/>
    </source>
</evidence>
<dbReference type="InterPro" id="IPR000962">
    <property type="entry name" value="Znf_DskA_TraR"/>
</dbReference>
<feature type="zinc finger region" description="dksA C4-type" evidence="4">
    <location>
        <begin position="79"/>
        <end position="103"/>
    </location>
</feature>
<evidence type="ECO:0000313" key="8">
    <source>
        <dbReference type="Proteomes" id="UP000483078"/>
    </source>
</evidence>
<dbReference type="PROSITE" id="PS51128">
    <property type="entry name" value="ZF_DKSA_2"/>
    <property type="match status" value="1"/>
</dbReference>
<dbReference type="InterPro" id="IPR048487">
    <property type="entry name" value="DksA-like_N"/>
</dbReference>
<dbReference type="Gene3D" id="1.20.120.910">
    <property type="entry name" value="DksA, coiled-coil domain"/>
    <property type="match status" value="1"/>
</dbReference>
<keyword evidence="2" id="KW-0863">Zinc-finger</keyword>
<feature type="domain" description="Zinc finger DksA/TraR C4-type" evidence="5">
    <location>
        <begin position="74"/>
        <end position="106"/>
    </location>
</feature>
<dbReference type="RefSeq" id="WP_273248775.1">
    <property type="nucleotide sequence ID" value="NZ_VENJ01000006.1"/>
</dbReference>
<organism evidence="7 8">
    <name type="scientific">Sediminimonas qiaohouensis</name>
    <dbReference type="NCBI Taxonomy" id="552061"/>
    <lineage>
        <taxon>Bacteria</taxon>
        <taxon>Pseudomonadati</taxon>
        <taxon>Pseudomonadota</taxon>
        <taxon>Alphaproteobacteria</taxon>
        <taxon>Rhodobacterales</taxon>
        <taxon>Roseobacteraceae</taxon>
        <taxon>Sediminimonas</taxon>
    </lineage>
</organism>
<evidence type="ECO:0000256" key="1">
    <source>
        <dbReference type="ARBA" id="ARBA00022723"/>
    </source>
</evidence>
<dbReference type="Pfam" id="PF21173">
    <property type="entry name" value="DksA-like_N"/>
    <property type="match status" value="1"/>
</dbReference>
<dbReference type="Proteomes" id="UP000483078">
    <property type="component" value="Unassembled WGS sequence"/>
</dbReference>
<evidence type="ECO:0000259" key="5">
    <source>
        <dbReference type="Pfam" id="PF01258"/>
    </source>
</evidence>
<comment type="caution">
    <text evidence="7">The sequence shown here is derived from an EMBL/GenBank/DDBJ whole genome shotgun (WGS) entry which is preliminary data.</text>
</comment>
<evidence type="ECO:0000313" key="7">
    <source>
        <dbReference type="EMBL" id="MTJ04183.1"/>
    </source>
</evidence>
<reference evidence="7 8" key="1">
    <citation type="submission" date="2019-06" db="EMBL/GenBank/DDBJ databases">
        <title>Enrichment of Autotrophic Halophilic Microorganisms from Red Sea Brine Pool Using Microbial Electrosynthesis System.</title>
        <authorList>
            <person name="Alqahtani M.F."/>
            <person name="Bajracharya S."/>
            <person name="Katuri K.P."/>
            <person name="Ali M."/>
            <person name="Saikaly P.E."/>
        </authorList>
    </citation>
    <scope>NUCLEOTIDE SEQUENCE [LARGE SCALE GENOMIC DNA]</scope>
    <source>
        <strain evidence="7">MES6</strain>
    </source>
</reference>
<dbReference type="AlphaFoldDB" id="A0A7C9HM05"/>
<evidence type="ECO:0000256" key="4">
    <source>
        <dbReference type="PROSITE-ProRule" id="PRU00510"/>
    </source>
</evidence>
<accession>A0A7C9HM05</accession>
<proteinExistence type="predicted"/>
<keyword evidence="1" id="KW-0479">Metal-binding</keyword>
<dbReference type="PANTHER" id="PTHR33823:SF4">
    <property type="entry name" value="GENERAL STRESS PROTEIN 16O"/>
    <property type="match status" value="1"/>
</dbReference>
<dbReference type="SUPFAM" id="SSF57716">
    <property type="entry name" value="Glucocorticoid receptor-like (DNA-binding domain)"/>
    <property type="match status" value="1"/>
</dbReference>
<name>A0A7C9HM05_9RHOB</name>
<dbReference type="InterPro" id="IPR037187">
    <property type="entry name" value="DnaK_N"/>
</dbReference>
<protein>
    <submittedName>
        <fullName evidence="7">TraR/DksA family transcriptional regulator</fullName>
    </submittedName>
</protein>
<gene>
    <name evidence="7" type="ORF">FH759_05735</name>
</gene>
<evidence type="ECO:0000259" key="6">
    <source>
        <dbReference type="Pfam" id="PF21173"/>
    </source>
</evidence>
<feature type="domain" description="DnaK suppressor protein-like N-terminal" evidence="6">
    <location>
        <begin position="8"/>
        <end position="71"/>
    </location>
</feature>
<evidence type="ECO:0000256" key="3">
    <source>
        <dbReference type="ARBA" id="ARBA00022833"/>
    </source>
</evidence>
<dbReference type="PANTHER" id="PTHR33823">
    <property type="entry name" value="RNA POLYMERASE-BINDING TRANSCRIPTION FACTOR DKSA-RELATED"/>
    <property type="match status" value="1"/>
</dbReference>
<sequence length="108" mass="12219">MTTLDERRATLMGRLSELDSRLHRIEDELDTPHTKDWDDAATEQEGDEVLEHLGQAGQDEIRKIRAALQRIRDGEYGICTQCGEEISQERLDLLPATPFCKHCAAKVG</sequence>